<keyword evidence="3" id="KW-1185">Reference proteome</keyword>
<protein>
    <submittedName>
        <fullName evidence="2">Uncharacterized protein</fullName>
    </submittedName>
</protein>
<proteinExistence type="predicted"/>
<feature type="region of interest" description="Disordered" evidence="1">
    <location>
        <begin position="139"/>
        <end position="278"/>
    </location>
</feature>
<accession>A0A2U1NWT3</accession>
<dbReference type="EMBL" id="PKPP01002052">
    <property type="protein sequence ID" value="PWA77966.1"/>
    <property type="molecule type" value="Genomic_DNA"/>
</dbReference>
<feature type="compositionally biased region" description="Polar residues" evidence="1">
    <location>
        <begin position="193"/>
        <end position="214"/>
    </location>
</feature>
<sequence length="278" mass="30184">MITFFTPKADAIVGVNCNSLVASLKNPNPKDIPEKILSITHKKHIFQFQYNTTSKQVTPDFIFNGLLDQPDTQKQIDGQSSASQITQEEKNTSDIEIPQSHQLALPIQSAPVLTPSPNEILPQISLTGEQSTEVMIPTESIPSVAPPPSEIPTQISLTGEHPAEESIPPVAPLPDEISDQANPTQKEPAKGMQTRSRTDAVQVSNIPPSNTAKQTDIEKPDDANITNQNDPVNTPVQPQEYSTDAISKSSASTTSKSLSSKRALFQDKTTDAKKNKKE</sequence>
<feature type="compositionally biased region" description="Polar residues" evidence="1">
    <location>
        <begin position="224"/>
        <end position="241"/>
    </location>
</feature>
<evidence type="ECO:0000313" key="2">
    <source>
        <dbReference type="EMBL" id="PWA77966.1"/>
    </source>
</evidence>
<gene>
    <name evidence="2" type="ORF">CTI12_AA220630</name>
</gene>
<reference evidence="2 3" key="1">
    <citation type="journal article" date="2018" name="Mol. Plant">
        <title>The genome of Artemisia annua provides insight into the evolution of Asteraceae family and artemisinin biosynthesis.</title>
        <authorList>
            <person name="Shen Q."/>
            <person name="Zhang L."/>
            <person name="Liao Z."/>
            <person name="Wang S."/>
            <person name="Yan T."/>
            <person name="Shi P."/>
            <person name="Liu M."/>
            <person name="Fu X."/>
            <person name="Pan Q."/>
            <person name="Wang Y."/>
            <person name="Lv Z."/>
            <person name="Lu X."/>
            <person name="Zhang F."/>
            <person name="Jiang W."/>
            <person name="Ma Y."/>
            <person name="Chen M."/>
            <person name="Hao X."/>
            <person name="Li L."/>
            <person name="Tang Y."/>
            <person name="Lv G."/>
            <person name="Zhou Y."/>
            <person name="Sun X."/>
            <person name="Brodelius P.E."/>
            <person name="Rose J.K.C."/>
            <person name="Tang K."/>
        </authorList>
    </citation>
    <scope>NUCLEOTIDE SEQUENCE [LARGE SCALE GENOMIC DNA]</scope>
    <source>
        <strain evidence="3">cv. Huhao1</strain>
        <tissue evidence="2">Leaf</tissue>
    </source>
</reference>
<dbReference type="STRING" id="35608.A0A2U1NWT3"/>
<name>A0A2U1NWT3_ARTAN</name>
<feature type="compositionally biased region" description="Basic and acidic residues" evidence="1">
    <location>
        <begin position="264"/>
        <end position="278"/>
    </location>
</feature>
<dbReference type="OrthoDB" id="694146at2759"/>
<comment type="caution">
    <text evidence="2">The sequence shown here is derived from an EMBL/GenBank/DDBJ whole genome shotgun (WGS) entry which is preliminary data.</text>
</comment>
<evidence type="ECO:0000256" key="1">
    <source>
        <dbReference type="SAM" id="MobiDB-lite"/>
    </source>
</evidence>
<dbReference type="Proteomes" id="UP000245207">
    <property type="component" value="Unassembled WGS sequence"/>
</dbReference>
<evidence type="ECO:0000313" key="3">
    <source>
        <dbReference type="Proteomes" id="UP000245207"/>
    </source>
</evidence>
<feature type="compositionally biased region" description="Polar residues" evidence="1">
    <location>
        <begin position="72"/>
        <end position="86"/>
    </location>
</feature>
<feature type="compositionally biased region" description="Low complexity" evidence="1">
    <location>
        <begin position="242"/>
        <end position="263"/>
    </location>
</feature>
<feature type="region of interest" description="Disordered" evidence="1">
    <location>
        <begin position="72"/>
        <end position="95"/>
    </location>
</feature>
<organism evidence="2 3">
    <name type="scientific">Artemisia annua</name>
    <name type="common">Sweet wormwood</name>
    <dbReference type="NCBI Taxonomy" id="35608"/>
    <lineage>
        <taxon>Eukaryota</taxon>
        <taxon>Viridiplantae</taxon>
        <taxon>Streptophyta</taxon>
        <taxon>Embryophyta</taxon>
        <taxon>Tracheophyta</taxon>
        <taxon>Spermatophyta</taxon>
        <taxon>Magnoliopsida</taxon>
        <taxon>eudicotyledons</taxon>
        <taxon>Gunneridae</taxon>
        <taxon>Pentapetalae</taxon>
        <taxon>asterids</taxon>
        <taxon>campanulids</taxon>
        <taxon>Asterales</taxon>
        <taxon>Asteraceae</taxon>
        <taxon>Asteroideae</taxon>
        <taxon>Anthemideae</taxon>
        <taxon>Artemisiinae</taxon>
        <taxon>Artemisia</taxon>
    </lineage>
</organism>
<dbReference type="AlphaFoldDB" id="A0A2U1NWT3"/>